<accession>A0A2V2F4X3</accession>
<protein>
    <submittedName>
        <fullName evidence="6">MarR family transcriptional regulator</fullName>
    </submittedName>
</protein>
<dbReference type="Proteomes" id="UP000247612">
    <property type="component" value="Unassembled WGS sequence"/>
</dbReference>
<proteinExistence type="predicted"/>
<keyword evidence="2" id="KW-0238">DNA-binding</keyword>
<feature type="domain" description="HTH marR-type" evidence="4">
    <location>
        <begin position="5"/>
        <end position="134"/>
    </location>
</feature>
<evidence type="ECO:0000259" key="4">
    <source>
        <dbReference type="PROSITE" id="PS50995"/>
    </source>
</evidence>
<dbReference type="GO" id="GO:0003700">
    <property type="term" value="F:DNA-binding transcription factor activity"/>
    <property type="evidence" value="ECO:0007669"/>
    <property type="project" value="InterPro"/>
</dbReference>
<evidence type="ECO:0000256" key="2">
    <source>
        <dbReference type="ARBA" id="ARBA00023125"/>
    </source>
</evidence>
<evidence type="ECO:0000256" key="1">
    <source>
        <dbReference type="ARBA" id="ARBA00023015"/>
    </source>
</evidence>
<sequence length="141" mass="16246">MENLFNDQFKELLQAYRAKMRHLLKKNGLYAGQDAILFVLLSQSGLTQQELAETLALSKSTIGTSLKRMEKMGLVERRAYAKDSRCKCIFITESGKKLADSCQQELMGFHRYIFSAFTESEIQQINLILEQLCGRIEEYHL</sequence>
<dbReference type="SMART" id="SM00347">
    <property type="entry name" value="HTH_MARR"/>
    <property type="match status" value="1"/>
</dbReference>
<dbReference type="STRING" id="1034346.GCA_000313565_00634"/>
<dbReference type="OrthoDB" id="6400170at2"/>
<evidence type="ECO:0000256" key="3">
    <source>
        <dbReference type="ARBA" id="ARBA00023163"/>
    </source>
</evidence>
<dbReference type="Pfam" id="PF12802">
    <property type="entry name" value="MarR_2"/>
    <property type="match status" value="1"/>
</dbReference>
<dbReference type="InterPro" id="IPR011991">
    <property type="entry name" value="ArsR-like_HTH"/>
</dbReference>
<keyword evidence="1" id="KW-0805">Transcription regulation</keyword>
<gene>
    <name evidence="6" type="ORF">DES51_10540</name>
    <name evidence="5" type="ORF">MQE39_15085</name>
</gene>
<dbReference type="PROSITE" id="PS50995">
    <property type="entry name" value="HTH_MARR_2"/>
    <property type="match status" value="1"/>
</dbReference>
<dbReference type="AlphaFoldDB" id="A0A2V2F4X3"/>
<dbReference type="Proteomes" id="UP001276902">
    <property type="component" value="Unassembled WGS sequence"/>
</dbReference>
<keyword evidence="7" id="KW-1185">Reference proteome</keyword>
<reference evidence="6 7" key="1">
    <citation type="submission" date="2018-05" db="EMBL/GenBank/DDBJ databases">
        <title>Genomic Encyclopedia of Type Strains, Phase IV (KMG-IV): sequencing the most valuable type-strain genomes for metagenomic binning, comparative biology and taxonomic classification.</title>
        <authorList>
            <person name="Goeker M."/>
        </authorList>
    </citation>
    <scope>NUCLEOTIDE SEQUENCE [LARGE SCALE GENOMIC DNA]</scope>
    <source>
        <strain evidence="6 7">JC118</strain>
    </source>
</reference>
<dbReference type="SUPFAM" id="SSF46785">
    <property type="entry name" value="Winged helix' DNA-binding domain"/>
    <property type="match status" value="1"/>
</dbReference>
<keyword evidence="3" id="KW-0804">Transcription</keyword>
<comment type="caution">
    <text evidence="6">The sequence shown here is derived from an EMBL/GenBank/DDBJ whole genome shotgun (WGS) entry which is preliminary data.</text>
</comment>
<evidence type="ECO:0000313" key="6">
    <source>
        <dbReference type="EMBL" id="PXX79570.1"/>
    </source>
</evidence>
<dbReference type="EMBL" id="JALDAW010000023">
    <property type="protein sequence ID" value="MDY5169444.1"/>
    <property type="molecule type" value="Genomic_DNA"/>
</dbReference>
<dbReference type="CDD" id="cd00090">
    <property type="entry name" value="HTH_ARSR"/>
    <property type="match status" value="1"/>
</dbReference>
<dbReference type="InterPro" id="IPR036390">
    <property type="entry name" value="WH_DNA-bd_sf"/>
</dbReference>
<dbReference type="EMBL" id="QJKH01000005">
    <property type="protein sequence ID" value="PXX79570.1"/>
    <property type="molecule type" value="Genomic_DNA"/>
</dbReference>
<evidence type="ECO:0000313" key="7">
    <source>
        <dbReference type="Proteomes" id="UP000247612"/>
    </source>
</evidence>
<dbReference type="InterPro" id="IPR036388">
    <property type="entry name" value="WH-like_DNA-bd_sf"/>
</dbReference>
<dbReference type="Gene3D" id="1.10.10.10">
    <property type="entry name" value="Winged helix-like DNA-binding domain superfamily/Winged helix DNA-binding domain"/>
    <property type="match status" value="1"/>
</dbReference>
<dbReference type="GeneID" id="94440124"/>
<dbReference type="PRINTS" id="PR00598">
    <property type="entry name" value="HTHMARR"/>
</dbReference>
<reference evidence="5" key="2">
    <citation type="submission" date="2022-03" db="EMBL/GenBank/DDBJ databases">
        <title>First case of bacteraemia caused by Dielma fastidiosa in a patient hospitalised with diverticulitis.</title>
        <authorList>
            <person name="Forman-Ankjaer B."/>
            <person name="Hvid-Jensen F."/>
            <person name="Kobel C.M."/>
            <person name="Greve T."/>
        </authorList>
    </citation>
    <scope>NUCLEOTIDE SEQUENCE</scope>
    <source>
        <strain evidence="5">AUH_DF_2021</strain>
    </source>
</reference>
<dbReference type="InterPro" id="IPR000835">
    <property type="entry name" value="HTH_MarR-typ"/>
</dbReference>
<evidence type="ECO:0000313" key="5">
    <source>
        <dbReference type="EMBL" id="MDY5169444.1"/>
    </source>
</evidence>
<dbReference type="PANTHER" id="PTHR42756:SF1">
    <property type="entry name" value="TRANSCRIPTIONAL REPRESSOR OF EMRAB OPERON"/>
    <property type="match status" value="1"/>
</dbReference>
<dbReference type="PANTHER" id="PTHR42756">
    <property type="entry name" value="TRANSCRIPTIONAL REGULATOR, MARR"/>
    <property type="match status" value="1"/>
</dbReference>
<organism evidence="6 7">
    <name type="scientific">Dielma fastidiosa</name>
    <dbReference type="NCBI Taxonomy" id="1034346"/>
    <lineage>
        <taxon>Bacteria</taxon>
        <taxon>Bacillati</taxon>
        <taxon>Bacillota</taxon>
        <taxon>Erysipelotrichia</taxon>
        <taxon>Erysipelotrichales</taxon>
        <taxon>Erysipelotrichaceae</taxon>
        <taxon>Dielma</taxon>
    </lineage>
</organism>
<dbReference type="GO" id="GO:0003677">
    <property type="term" value="F:DNA binding"/>
    <property type="evidence" value="ECO:0007669"/>
    <property type="project" value="UniProtKB-KW"/>
</dbReference>
<name>A0A2V2F4X3_9FIRM</name>
<dbReference type="RefSeq" id="WP_022936941.1">
    <property type="nucleotide sequence ID" value="NZ_BAABZA010000001.1"/>
</dbReference>